<name>A0A1F6XRY8_9BACT</name>
<dbReference type="EMBL" id="MFVN01000027">
    <property type="protein sequence ID" value="OGI96916.1"/>
    <property type="molecule type" value="Genomic_DNA"/>
</dbReference>
<feature type="transmembrane region" description="Helical" evidence="1">
    <location>
        <begin position="199"/>
        <end position="219"/>
    </location>
</feature>
<protein>
    <recommendedName>
        <fullName evidence="4">Protease PrsW</fullName>
    </recommendedName>
</protein>
<evidence type="ECO:0000313" key="2">
    <source>
        <dbReference type="EMBL" id="OGI96916.1"/>
    </source>
</evidence>
<keyword evidence="1" id="KW-0472">Membrane</keyword>
<keyword evidence="1" id="KW-0812">Transmembrane</keyword>
<sequence>MTDPKTIAIAVVGGLVPALIWLWFWLREDKEKPEPKGLLALTFIGGMAAVIFVLPLEKFANTHIANQTTLLVVWSALEEIAKFAIVALIALKTPFANEPIDYPIYFITTALGFAALENILFLLHPLSIGDGVVGLITGNLRFLGATLLHSAASALMGISMGLAFYKPRLAKKFYTVIGLLAAIALHGVFNFFIMRESGGSTISMFGFLWVVIIIIMLLFEKIRRISNIN</sequence>
<dbReference type="PANTHER" id="PTHR36844">
    <property type="entry name" value="PROTEASE PRSW"/>
    <property type="match status" value="1"/>
</dbReference>
<evidence type="ECO:0008006" key="4">
    <source>
        <dbReference type="Google" id="ProtNLM"/>
    </source>
</evidence>
<gene>
    <name evidence="2" type="ORF">A3I25_01125</name>
</gene>
<feature type="transmembrane region" description="Helical" evidence="1">
    <location>
        <begin position="172"/>
        <end position="193"/>
    </location>
</feature>
<evidence type="ECO:0000313" key="3">
    <source>
        <dbReference type="Proteomes" id="UP000177195"/>
    </source>
</evidence>
<dbReference type="AlphaFoldDB" id="A0A1F6XRY8"/>
<keyword evidence="1" id="KW-1133">Transmembrane helix</keyword>
<dbReference type="GO" id="GO:0008233">
    <property type="term" value="F:peptidase activity"/>
    <property type="evidence" value="ECO:0007669"/>
    <property type="project" value="InterPro"/>
</dbReference>
<feature type="transmembrane region" description="Helical" evidence="1">
    <location>
        <begin position="6"/>
        <end position="26"/>
    </location>
</feature>
<dbReference type="Proteomes" id="UP000177195">
    <property type="component" value="Unassembled WGS sequence"/>
</dbReference>
<dbReference type="Pfam" id="PF13367">
    <property type="entry name" value="PrsW-protease"/>
    <property type="match status" value="1"/>
</dbReference>
<feature type="transmembrane region" description="Helical" evidence="1">
    <location>
        <begin position="38"/>
        <end position="56"/>
    </location>
</feature>
<feature type="transmembrane region" description="Helical" evidence="1">
    <location>
        <begin position="68"/>
        <end position="91"/>
    </location>
</feature>
<evidence type="ECO:0000256" key="1">
    <source>
        <dbReference type="SAM" id="Phobius"/>
    </source>
</evidence>
<accession>A0A1F6XRY8</accession>
<reference evidence="2 3" key="1">
    <citation type="journal article" date="2016" name="Nat. Commun.">
        <title>Thousands of microbial genomes shed light on interconnected biogeochemical processes in an aquifer system.</title>
        <authorList>
            <person name="Anantharaman K."/>
            <person name="Brown C.T."/>
            <person name="Hug L.A."/>
            <person name="Sharon I."/>
            <person name="Castelle C.J."/>
            <person name="Probst A.J."/>
            <person name="Thomas B.C."/>
            <person name="Singh A."/>
            <person name="Wilkins M.J."/>
            <person name="Karaoz U."/>
            <person name="Brodie E.L."/>
            <person name="Williams K.H."/>
            <person name="Hubbard S.S."/>
            <person name="Banfield J.F."/>
        </authorList>
    </citation>
    <scope>NUCLEOTIDE SEQUENCE [LARGE SCALE GENOMIC DNA]</scope>
</reference>
<proteinExistence type="predicted"/>
<dbReference type="PANTHER" id="PTHR36844:SF1">
    <property type="entry name" value="PROTEASE PRSW"/>
    <property type="match status" value="1"/>
</dbReference>
<feature type="transmembrane region" description="Helical" evidence="1">
    <location>
        <begin position="143"/>
        <end position="165"/>
    </location>
</feature>
<dbReference type="InterPro" id="IPR026898">
    <property type="entry name" value="PrsW"/>
</dbReference>
<organism evidence="2 3">
    <name type="scientific">Candidatus Nomurabacteria bacterium RIFCSPLOWO2_02_FULL_42_17</name>
    <dbReference type="NCBI Taxonomy" id="1801789"/>
    <lineage>
        <taxon>Bacteria</taxon>
        <taxon>Candidatus Nomuraibacteriota</taxon>
    </lineage>
</organism>
<feature type="transmembrane region" description="Helical" evidence="1">
    <location>
        <begin position="103"/>
        <end position="123"/>
    </location>
</feature>
<comment type="caution">
    <text evidence="2">The sequence shown here is derived from an EMBL/GenBank/DDBJ whole genome shotgun (WGS) entry which is preliminary data.</text>
</comment>